<feature type="compositionally biased region" description="Basic and acidic residues" evidence="1">
    <location>
        <begin position="100"/>
        <end position="110"/>
    </location>
</feature>
<feature type="region of interest" description="Disordered" evidence="1">
    <location>
        <begin position="62"/>
        <end position="163"/>
    </location>
</feature>
<feature type="compositionally biased region" description="Acidic residues" evidence="1">
    <location>
        <begin position="116"/>
        <end position="130"/>
    </location>
</feature>
<proteinExistence type="predicted"/>
<sequence length="297" mass="32983">MRALRLLPLRARRCGRLLLHPKTLYPNLPSPRRRPRYWMCLSKSGVGGLSAPSTAWPPSAPLECPIVEPTSPPSSPIKQSVADGESLVDEEAPANEEPPADEKPTVHEELPADEQLQADEEQPVDEEPSADENSSSGEESSADEELPAKKEKGRKGKPTKASDVSAEVNIIVANNQFPASLTKFHDNSPTIIQCCQRMLAEQMSLRVEDLEYIEFVKLNPDTIMLKRASPHRNNEHLCMGWLVLQFHPNARSTDGMIDEDEYKCARSKIAYKIGAGEHLMCFEETLGAEVFLLFAKS</sequence>
<reference evidence="2 3" key="1">
    <citation type="submission" date="2024-04" db="EMBL/GenBank/DDBJ databases">
        <title>Phyllosticta paracitricarpa is synonymous to the EU quarantine fungus P. citricarpa based on phylogenomic analyses.</title>
        <authorList>
            <consortium name="Lawrence Berkeley National Laboratory"/>
            <person name="Van Ingen-Buijs V.A."/>
            <person name="Van Westerhoven A.C."/>
            <person name="Haridas S."/>
            <person name="Skiadas P."/>
            <person name="Martin F."/>
            <person name="Groenewald J.Z."/>
            <person name="Crous P.W."/>
            <person name="Seidl M.F."/>
        </authorList>
    </citation>
    <scope>NUCLEOTIDE SEQUENCE [LARGE SCALE GENOMIC DNA]</scope>
    <source>
        <strain evidence="2 3">CBS 123371</strain>
    </source>
</reference>
<evidence type="ECO:0000256" key="1">
    <source>
        <dbReference type="SAM" id="MobiDB-lite"/>
    </source>
</evidence>
<comment type="caution">
    <text evidence="2">The sequence shown here is derived from an EMBL/GenBank/DDBJ whole genome shotgun (WGS) entry which is preliminary data.</text>
</comment>
<accession>A0ABR1KTF5</accession>
<evidence type="ECO:0000313" key="2">
    <source>
        <dbReference type="EMBL" id="KAK7521447.1"/>
    </source>
</evidence>
<protein>
    <submittedName>
        <fullName evidence="2">Uncharacterized protein</fullName>
    </submittedName>
</protein>
<dbReference type="EMBL" id="JBBPHU010000002">
    <property type="protein sequence ID" value="KAK7521447.1"/>
    <property type="molecule type" value="Genomic_DNA"/>
</dbReference>
<gene>
    <name evidence="2" type="ORF">IWZ03DRAFT_357117</name>
</gene>
<dbReference type="Proteomes" id="UP001363622">
    <property type="component" value="Unassembled WGS sequence"/>
</dbReference>
<evidence type="ECO:0000313" key="3">
    <source>
        <dbReference type="Proteomes" id="UP001363622"/>
    </source>
</evidence>
<keyword evidence="3" id="KW-1185">Reference proteome</keyword>
<organism evidence="2 3">
    <name type="scientific">Phyllosticta citriasiana</name>
    <dbReference type="NCBI Taxonomy" id="595635"/>
    <lineage>
        <taxon>Eukaryota</taxon>
        <taxon>Fungi</taxon>
        <taxon>Dikarya</taxon>
        <taxon>Ascomycota</taxon>
        <taxon>Pezizomycotina</taxon>
        <taxon>Dothideomycetes</taxon>
        <taxon>Dothideomycetes incertae sedis</taxon>
        <taxon>Botryosphaeriales</taxon>
        <taxon>Phyllostictaceae</taxon>
        <taxon>Phyllosticta</taxon>
    </lineage>
</organism>
<name>A0ABR1KTF5_9PEZI</name>